<accession>A0A838Y0A7</accession>
<dbReference type="Gene3D" id="1.20.120.1760">
    <property type="match status" value="1"/>
</dbReference>
<dbReference type="RefSeq" id="WP_181760693.1">
    <property type="nucleotide sequence ID" value="NZ_BMCR01000010.1"/>
</dbReference>
<dbReference type="Pfam" id="PF01066">
    <property type="entry name" value="CDP-OH_P_transf"/>
    <property type="match status" value="1"/>
</dbReference>
<dbReference type="InterPro" id="IPR000462">
    <property type="entry name" value="CDP-OH_P_trans"/>
</dbReference>
<feature type="transmembrane region" description="Helical" evidence="3">
    <location>
        <begin position="111"/>
        <end position="132"/>
    </location>
</feature>
<dbReference type="Proteomes" id="UP000559404">
    <property type="component" value="Unassembled WGS sequence"/>
</dbReference>
<keyword evidence="1 2" id="KW-0808">Transferase</keyword>
<keyword evidence="3" id="KW-1133">Transmembrane helix</keyword>
<reference evidence="4 5" key="1">
    <citation type="submission" date="2020-07" db="EMBL/GenBank/DDBJ databases">
        <authorList>
            <person name="Li M."/>
        </authorList>
    </citation>
    <scope>NUCLEOTIDE SEQUENCE [LARGE SCALE GENOMIC DNA]</scope>
    <source>
        <strain evidence="4 5">DSM 23284</strain>
    </source>
</reference>
<dbReference type="EMBL" id="JACEON010000011">
    <property type="protein sequence ID" value="MBA4612493.1"/>
    <property type="molecule type" value="Genomic_DNA"/>
</dbReference>
<organism evidence="4 5">
    <name type="scientific">Stappia taiwanensis</name>
    <dbReference type="NCBI Taxonomy" id="992267"/>
    <lineage>
        <taxon>Bacteria</taxon>
        <taxon>Pseudomonadati</taxon>
        <taxon>Pseudomonadota</taxon>
        <taxon>Alphaproteobacteria</taxon>
        <taxon>Hyphomicrobiales</taxon>
        <taxon>Stappiaceae</taxon>
        <taxon>Stappia</taxon>
    </lineage>
</organism>
<keyword evidence="3" id="KW-0472">Membrane</keyword>
<dbReference type="InterPro" id="IPR043130">
    <property type="entry name" value="CDP-OH_PTrfase_TM_dom"/>
</dbReference>
<feature type="transmembrane region" description="Helical" evidence="3">
    <location>
        <begin position="177"/>
        <end position="198"/>
    </location>
</feature>
<evidence type="ECO:0000256" key="1">
    <source>
        <dbReference type="ARBA" id="ARBA00022679"/>
    </source>
</evidence>
<comment type="caution">
    <text evidence="4">The sequence shown here is derived from an EMBL/GenBank/DDBJ whole genome shotgun (WGS) entry which is preliminary data.</text>
</comment>
<evidence type="ECO:0000313" key="4">
    <source>
        <dbReference type="EMBL" id="MBA4612493.1"/>
    </source>
</evidence>
<dbReference type="GO" id="GO:0008654">
    <property type="term" value="P:phospholipid biosynthetic process"/>
    <property type="evidence" value="ECO:0007669"/>
    <property type="project" value="InterPro"/>
</dbReference>
<feature type="transmembrane region" description="Helical" evidence="3">
    <location>
        <begin position="27"/>
        <end position="45"/>
    </location>
</feature>
<feature type="transmembrane region" description="Helical" evidence="3">
    <location>
        <begin position="138"/>
        <end position="156"/>
    </location>
</feature>
<proteinExistence type="inferred from homology"/>
<evidence type="ECO:0000256" key="2">
    <source>
        <dbReference type="RuleBase" id="RU003750"/>
    </source>
</evidence>
<feature type="transmembrane region" description="Helical" evidence="3">
    <location>
        <begin position="80"/>
        <end position="99"/>
    </location>
</feature>
<gene>
    <name evidence="4" type="ORF">H1W37_12570</name>
</gene>
<keyword evidence="3" id="KW-0812">Transmembrane</keyword>
<sequence>MRRKPTLAALAADYRNGKIEDELRGDWAVVVFFRVWSFPLVWLFARTAVSPSAITAFSGLLVLMLPASAGLLPLSVAGPAVVALSCAVLILDCVDGALARITARASRFGGMLDFLVDMAHWGLLYASIGLLADRVAGTGFFWTALGCAAGWLRLYARVVRDAGPAKAEATADAAAGISSGVLGGISAGEVLVAFVAGLSGAIPLLLLAGWAFGSIGWLVVFLIAYAVTDVVDAGLQSFGRAAS</sequence>
<dbReference type="AlphaFoldDB" id="A0A838Y0A7"/>
<keyword evidence="5" id="KW-1185">Reference proteome</keyword>
<evidence type="ECO:0000313" key="5">
    <source>
        <dbReference type="Proteomes" id="UP000559404"/>
    </source>
</evidence>
<dbReference type="PROSITE" id="PS00379">
    <property type="entry name" value="CDP_ALCOHOL_P_TRANSF"/>
    <property type="match status" value="1"/>
</dbReference>
<evidence type="ECO:0000256" key="3">
    <source>
        <dbReference type="SAM" id="Phobius"/>
    </source>
</evidence>
<dbReference type="InterPro" id="IPR048254">
    <property type="entry name" value="CDP_ALCOHOL_P_TRANSF_CS"/>
</dbReference>
<dbReference type="GO" id="GO:0016020">
    <property type="term" value="C:membrane"/>
    <property type="evidence" value="ECO:0007669"/>
    <property type="project" value="InterPro"/>
</dbReference>
<dbReference type="GO" id="GO:0016780">
    <property type="term" value="F:phosphotransferase activity, for other substituted phosphate groups"/>
    <property type="evidence" value="ECO:0007669"/>
    <property type="project" value="InterPro"/>
</dbReference>
<feature type="transmembrane region" description="Helical" evidence="3">
    <location>
        <begin position="204"/>
        <end position="227"/>
    </location>
</feature>
<reference evidence="4 5" key="2">
    <citation type="submission" date="2020-08" db="EMBL/GenBank/DDBJ databases">
        <title>Stappia taiwanensis sp. nov., isolated from a coastal thermal spring.</title>
        <authorList>
            <person name="Kampfer P."/>
        </authorList>
    </citation>
    <scope>NUCLEOTIDE SEQUENCE [LARGE SCALE GENOMIC DNA]</scope>
    <source>
        <strain evidence="4 5">DSM 23284</strain>
    </source>
</reference>
<protein>
    <submittedName>
        <fullName evidence="4">CDP-alcohol phosphatidyltransferase family protein</fullName>
    </submittedName>
</protein>
<comment type="similarity">
    <text evidence="2">Belongs to the CDP-alcohol phosphatidyltransferase class-I family.</text>
</comment>
<name>A0A838Y0A7_9HYPH</name>